<keyword evidence="2" id="KW-1185">Reference proteome</keyword>
<organism evidence="1 2">
    <name type="scientific">Ralstonia solanacearum IPO1609</name>
    <dbReference type="NCBI Taxonomy" id="564066"/>
    <lineage>
        <taxon>Bacteria</taxon>
        <taxon>Pseudomonadati</taxon>
        <taxon>Pseudomonadota</taxon>
        <taxon>Betaproteobacteria</taxon>
        <taxon>Burkholderiales</taxon>
        <taxon>Burkholderiaceae</taxon>
        <taxon>Ralstonia</taxon>
        <taxon>Ralstonia solanacearum species complex</taxon>
    </lineage>
</organism>
<dbReference type="Pfam" id="PF15593">
    <property type="entry name" value="Imm42"/>
    <property type="match status" value="1"/>
</dbReference>
<sequence length="160" mass="17969">MIFGDPGKFSIWLDAVELWSTDRFKNGCFAYFIGGELFWSLRSTIGADINLLSKIHCLKNSVENVRLFNMPMMEAYVELCSSAFPSMDSDAECSDFTHLISVGSLVDEGHNVFLVEAGNDARIIYGFNNDHSSVFEHFLERGEVQVIAKQVVASWKAVEQ</sequence>
<name>A0A7U7PRF6_RALSL</name>
<dbReference type="EMBL" id="LN651281">
    <property type="protein sequence ID" value="CEJ17553.1"/>
    <property type="molecule type" value="Genomic_DNA"/>
</dbReference>
<accession>A0A7U7PRF6</accession>
<dbReference type="Proteomes" id="UP000053470">
    <property type="component" value="Unassembled WGS sequence"/>
</dbReference>
<reference evidence="1" key="1">
    <citation type="submission" date="2014-11" db="EMBL/GenBank/DDBJ databases">
        <authorList>
            <person name="Genoscope - CEA"/>
        </authorList>
    </citation>
    <scope>NUCLEOTIDE SEQUENCE</scope>
    <source>
        <strain evidence="1">IPO1609</strain>
    </source>
</reference>
<evidence type="ECO:0000313" key="1">
    <source>
        <dbReference type="EMBL" id="CEJ17553.1"/>
    </source>
</evidence>
<dbReference type="InterPro" id="IPR028958">
    <property type="entry name" value="Imm42"/>
</dbReference>
<gene>
    <name evidence="1" type="ORF">RSIPO_04903</name>
</gene>
<dbReference type="AlphaFoldDB" id="A0A7U7PRF6"/>
<proteinExistence type="predicted"/>
<evidence type="ECO:0000313" key="2">
    <source>
        <dbReference type="Proteomes" id="UP000053470"/>
    </source>
</evidence>
<reference evidence="1" key="2">
    <citation type="submission" date="2022-04" db="EMBL/GenBank/DDBJ databases">
        <title>Genomic draft of R. solanacearum strain IPO1609, a phylotype IIB1/biovar 2/race 3 strain isolated from potato in Europe.</title>
        <authorList>
            <person name="Boucher C."/>
            <person name="Carrere S."/>
            <person name="Dossat C."/>
            <person name="Elbaz M."/>
            <person name="Genin S."/>
            <person name="Gouzy J."/>
            <person name="Prior P."/>
            <person name="Segurens B."/>
            <person name="Wincker P."/>
        </authorList>
    </citation>
    <scope>NUCLEOTIDE SEQUENCE</scope>
    <source>
        <strain evidence="1">IPO1609</strain>
    </source>
</reference>
<dbReference type="RefSeq" id="WP_020957876.1">
    <property type="nucleotide sequence ID" value="NZ_LN651281.1"/>
</dbReference>
<protein>
    <submittedName>
        <fullName evidence="1">Uncharacterized protein</fullName>
    </submittedName>
</protein>